<dbReference type="EMBL" id="MLJW01008245">
    <property type="protein sequence ID" value="OIQ64295.1"/>
    <property type="molecule type" value="Genomic_DNA"/>
</dbReference>
<reference evidence="1" key="1">
    <citation type="submission" date="2016-10" db="EMBL/GenBank/DDBJ databases">
        <title>Sequence of Gallionella enrichment culture.</title>
        <authorList>
            <person name="Poehlein A."/>
            <person name="Muehling M."/>
            <person name="Daniel R."/>
        </authorList>
    </citation>
    <scope>NUCLEOTIDE SEQUENCE</scope>
</reference>
<gene>
    <name evidence="1" type="ORF">GALL_541540</name>
</gene>
<protein>
    <submittedName>
        <fullName evidence="1">Uncharacterized protein</fullName>
    </submittedName>
</protein>
<comment type="caution">
    <text evidence="1">The sequence shown here is derived from an EMBL/GenBank/DDBJ whole genome shotgun (WGS) entry which is preliminary data.</text>
</comment>
<organism evidence="1">
    <name type="scientific">mine drainage metagenome</name>
    <dbReference type="NCBI Taxonomy" id="410659"/>
    <lineage>
        <taxon>unclassified sequences</taxon>
        <taxon>metagenomes</taxon>
        <taxon>ecological metagenomes</taxon>
    </lineage>
</organism>
<accession>A0A1J5P915</accession>
<evidence type="ECO:0000313" key="1">
    <source>
        <dbReference type="EMBL" id="OIQ64295.1"/>
    </source>
</evidence>
<sequence length="88" mass="9582">MTKIYQLNRFSFGNATSLAPIISGSRKFPSVLGIDGTRKNHTMITPCSVNIRLYTSFDRIDPSGTISASLISPAAIAPRTKNPVIETR</sequence>
<proteinExistence type="predicted"/>
<name>A0A1J5P915_9ZZZZ</name>
<dbReference type="AlphaFoldDB" id="A0A1J5P915"/>